<dbReference type="EMBL" id="SNVX01000003">
    <property type="protein sequence ID" value="TDN60242.1"/>
    <property type="molecule type" value="Genomic_DNA"/>
</dbReference>
<proteinExistence type="predicted"/>
<accession>A0A4R6EMK4</accession>
<organism evidence="1 2">
    <name type="scientific">Scandinavium goeteborgense</name>
    <dbReference type="NCBI Taxonomy" id="1851514"/>
    <lineage>
        <taxon>Bacteria</taxon>
        <taxon>Pseudomonadati</taxon>
        <taxon>Pseudomonadota</taxon>
        <taxon>Gammaproteobacteria</taxon>
        <taxon>Enterobacterales</taxon>
        <taxon>Enterobacteriaceae</taxon>
        <taxon>Scandinavium</taxon>
    </lineage>
</organism>
<dbReference type="AlphaFoldDB" id="A0A4R6EMK4"/>
<gene>
    <name evidence="1" type="ORF">EC847_103432</name>
</gene>
<dbReference type="SUPFAM" id="SSF52317">
    <property type="entry name" value="Class I glutamine amidotransferase-like"/>
    <property type="match status" value="1"/>
</dbReference>
<sequence>MAIIYGKINIMSALTVAVIATAGFSPFHFSVPCIIFGQSMPQPDLFRVEICAENPGVVLSDMGFSINVEHGLELLDTADIVIVPYWNHPEEKPSQALLDALINAWQRGSVAAWQRGSVAQKWWDFVWALTYWPIPAYLMGTVLPRTGSSNRTSLNDFQLFIWTATHCIPVMNV</sequence>
<name>A0A4R6EMK4_SCAGO</name>
<comment type="caution">
    <text evidence="1">The sequence shown here is derived from an EMBL/GenBank/DDBJ whole genome shotgun (WGS) entry which is preliminary data.</text>
</comment>
<protein>
    <submittedName>
        <fullName evidence="1">Uncharacterized protein</fullName>
    </submittedName>
</protein>
<dbReference type="Gene3D" id="3.40.50.880">
    <property type="match status" value="1"/>
</dbReference>
<dbReference type="Proteomes" id="UP000295530">
    <property type="component" value="Unassembled WGS sequence"/>
</dbReference>
<evidence type="ECO:0000313" key="2">
    <source>
        <dbReference type="Proteomes" id="UP000295530"/>
    </source>
</evidence>
<dbReference type="InterPro" id="IPR029062">
    <property type="entry name" value="Class_I_gatase-like"/>
</dbReference>
<keyword evidence="2" id="KW-1185">Reference proteome</keyword>
<evidence type="ECO:0000313" key="1">
    <source>
        <dbReference type="EMBL" id="TDN60242.1"/>
    </source>
</evidence>
<reference evidence="1 2" key="1">
    <citation type="submission" date="2019-03" db="EMBL/GenBank/DDBJ databases">
        <title>Genomic analyses of the natural microbiome of Caenorhabditis elegans.</title>
        <authorList>
            <person name="Samuel B."/>
        </authorList>
    </citation>
    <scope>NUCLEOTIDE SEQUENCE [LARGE SCALE GENOMIC DNA]</scope>
    <source>
        <strain evidence="1 2">BIGb0156</strain>
    </source>
</reference>